<keyword evidence="3" id="KW-1003">Cell membrane</keyword>
<dbReference type="InterPro" id="IPR035906">
    <property type="entry name" value="MetI-like_sf"/>
</dbReference>
<keyword evidence="2 7" id="KW-0813">Transport</keyword>
<dbReference type="PANTHER" id="PTHR30151:SF38">
    <property type="entry name" value="ALIPHATIC SULFONATES TRANSPORT PERMEASE PROTEIN SSUC-RELATED"/>
    <property type="match status" value="1"/>
</dbReference>
<evidence type="ECO:0000256" key="7">
    <source>
        <dbReference type="RuleBase" id="RU363032"/>
    </source>
</evidence>
<feature type="transmembrane region" description="Helical" evidence="7">
    <location>
        <begin position="169"/>
        <end position="186"/>
    </location>
</feature>
<evidence type="ECO:0000256" key="6">
    <source>
        <dbReference type="ARBA" id="ARBA00023136"/>
    </source>
</evidence>
<feature type="transmembrane region" description="Helical" evidence="7">
    <location>
        <begin position="192"/>
        <end position="212"/>
    </location>
</feature>
<keyword evidence="6 7" id="KW-0472">Membrane</keyword>
<protein>
    <submittedName>
        <fullName evidence="9">Putative aliphatic sulfonates transport permease protein SsuC</fullName>
    </submittedName>
</protein>
<dbReference type="Pfam" id="PF00528">
    <property type="entry name" value="BPD_transp_1"/>
    <property type="match status" value="1"/>
</dbReference>
<dbReference type="Proteomes" id="UP000191154">
    <property type="component" value="Unassembled WGS sequence"/>
</dbReference>
<comment type="similarity">
    <text evidence="7">Belongs to the binding-protein-dependent transport system permease family.</text>
</comment>
<dbReference type="PANTHER" id="PTHR30151">
    <property type="entry name" value="ALKANE SULFONATE ABC TRANSPORTER-RELATED, MEMBRANE SUBUNIT"/>
    <property type="match status" value="1"/>
</dbReference>
<evidence type="ECO:0000256" key="5">
    <source>
        <dbReference type="ARBA" id="ARBA00022989"/>
    </source>
</evidence>
<dbReference type="RefSeq" id="WP_077864614.1">
    <property type="nucleotide sequence ID" value="NZ_LZYZ01000002.1"/>
</dbReference>
<name>A0A1S8NCX9_CLOSA</name>
<evidence type="ECO:0000256" key="4">
    <source>
        <dbReference type="ARBA" id="ARBA00022692"/>
    </source>
</evidence>
<gene>
    <name evidence="9" type="primary">ssuC_1</name>
    <name evidence="9" type="ORF">CLOSAC_12180</name>
</gene>
<dbReference type="SUPFAM" id="SSF161098">
    <property type="entry name" value="MetI-like"/>
    <property type="match status" value="1"/>
</dbReference>
<evidence type="ECO:0000259" key="8">
    <source>
        <dbReference type="PROSITE" id="PS50928"/>
    </source>
</evidence>
<evidence type="ECO:0000313" key="9">
    <source>
        <dbReference type="EMBL" id="OOM14345.1"/>
    </source>
</evidence>
<dbReference type="GO" id="GO:0005886">
    <property type="term" value="C:plasma membrane"/>
    <property type="evidence" value="ECO:0007669"/>
    <property type="project" value="UniProtKB-SubCell"/>
</dbReference>
<organism evidence="9 10">
    <name type="scientific">Clostridium saccharobutylicum</name>
    <dbReference type="NCBI Taxonomy" id="169679"/>
    <lineage>
        <taxon>Bacteria</taxon>
        <taxon>Bacillati</taxon>
        <taxon>Bacillota</taxon>
        <taxon>Clostridia</taxon>
        <taxon>Eubacteriales</taxon>
        <taxon>Clostridiaceae</taxon>
        <taxon>Clostridium</taxon>
    </lineage>
</organism>
<evidence type="ECO:0000313" key="10">
    <source>
        <dbReference type="Proteomes" id="UP000191154"/>
    </source>
</evidence>
<dbReference type="CDD" id="cd06261">
    <property type="entry name" value="TM_PBP2"/>
    <property type="match status" value="1"/>
</dbReference>
<feature type="transmembrane region" description="Helical" evidence="7">
    <location>
        <begin position="129"/>
        <end position="148"/>
    </location>
</feature>
<reference evidence="9 10" key="1">
    <citation type="submission" date="2016-05" db="EMBL/GenBank/DDBJ databases">
        <title>Microbial solvent formation.</title>
        <authorList>
            <person name="Poehlein A."/>
            <person name="Montoya Solano J.D."/>
            <person name="Flitsch S."/>
            <person name="Krabben P."/>
            <person name="Duerre P."/>
            <person name="Daniel R."/>
        </authorList>
    </citation>
    <scope>NUCLEOTIDE SEQUENCE [LARGE SCALE GENOMIC DNA]</scope>
    <source>
        <strain evidence="9 10">L1-8</strain>
    </source>
</reference>
<dbReference type="EMBL" id="LZYZ01000002">
    <property type="protein sequence ID" value="OOM14345.1"/>
    <property type="molecule type" value="Genomic_DNA"/>
</dbReference>
<comment type="subcellular location">
    <subcellularLocation>
        <location evidence="1 7">Cell membrane</location>
        <topology evidence="1 7">Multi-pass membrane protein</topology>
    </subcellularLocation>
</comment>
<feature type="transmembrane region" description="Helical" evidence="7">
    <location>
        <begin position="224"/>
        <end position="243"/>
    </location>
</feature>
<dbReference type="PROSITE" id="PS50928">
    <property type="entry name" value="ABC_TM1"/>
    <property type="match status" value="1"/>
</dbReference>
<proteinExistence type="inferred from homology"/>
<keyword evidence="5 7" id="KW-1133">Transmembrane helix</keyword>
<dbReference type="AlphaFoldDB" id="A0A1S8NCX9"/>
<evidence type="ECO:0000256" key="2">
    <source>
        <dbReference type="ARBA" id="ARBA00022448"/>
    </source>
</evidence>
<dbReference type="InterPro" id="IPR000515">
    <property type="entry name" value="MetI-like"/>
</dbReference>
<sequence length="259" mass="28704">MNKEKRENIFLKITGWIIPIIILIFWYIFSKNGVIKSNILPTPNSVVEAFIELFKSGKLLDNILISSERALLGLLIGGSIGFFLGLATGLSKTAKLFLNDSIQMIRNIPILALLPLIILWFGIGEKAKVVMVALSVFFPIYLNTYNGIYTIDHGLIEMGKIYGLKGVGLFKHIIFPGALQSILVGFRHALGTMWLILIAAETVASDAGIGYMAMTARELMQMNVVILSIIIYAFLGKLSDIIASKIEKNVLRWNPAFNN</sequence>
<feature type="transmembrane region" description="Helical" evidence="7">
    <location>
        <begin position="104"/>
        <end position="123"/>
    </location>
</feature>
<feature type="transmembrane region" description="Helical" evidence="7">
    <location>
        <begin position="70"/>
        <end position="92"/>
    </location>
</feature>
<dbReference type="GO" id="GO:0042918">
    <property type="term" value="P:alkanesulfonate transmembrane transport"/>
    <property type="evidence" value="ECO:0007669"/>
    <property type="project" value="UniProtKB-ARBA"/>
</dbReference>
<evidence type="ECO:0000256" key="3">
    <source>
        <dbReference type="ARBA" id="ARBA00022475"/>
    </source>
</evidence>
<feature type="transmembrane region" description="Helical" evidence="7">
    <location>
        <begin position="9"/>
        <end position="29"/>
    </location>
</feature>
<evidence type="ECO:0000256" key="1">
    <source>
        <dbReference type="ARBA" id="ARBA00004651"/>
    </source>
</evidence>
<accession>A0A1S8NCX9</accession>
<feature type="domain" description="ABC transmembrane type-1" evidence="8">
    <location>
        <begin position="59"/>
        <end position="243"/>
    </location>
</feature>
<dbReference type="FunFam" id="1.10.3720.10:FF:000003">
    <property type="entry name" value="Aliphatic sulfonate ABC transporter permease"/>
    <property type="match status" value="1"/>
</dbReference>
<comment type="caution">
    <text evidence="9">The sequence shown here is derived from an EMBL/GenBank/DDBJ whole genome shotgun (WGS) entry which is preliminary data.</text>
</comment>
<keyword evidence="4 7" id="KW-0812">Transmembrane</keyword>
<dbReference type="Gene3D" id="1.10.3720.10">
    <property type="entry name" value="MetI-like"/>
    <property type="match status" value="1"/>
</dbReference>